<proteinExistence type="predicted"/>
<sequence>MGPEDPDFEAQAGGVRLASALRALQTQGLFCDIAISAGNEQYFAHQVVLASRSKMLHDHILSQSKDQGSPAPELSLPPQPLEIRLSADMAAQEACCEALALLDRLYGEGGAEGGEASQLSEALEVASEASLALGLQGLQAKGLLCDILLTVGDIHIPAHQAVLAASSSALKRLILDGAKQLCDSSAKMPCNTFELEMRGIKHAEAIRVLVDFLYGSPTWTKHQVSEEVCADILHLASELRLPKLQEQALQWSRSRTSSTPGEEAPLEAQEAEDPPASTPVELPESQPEAEAVHPDQLECHKELEECGQFWSMKCVRFNSTAPIPMQPKMGAKEAAEHAGEIYCRQDGAFLERLVQLFWERPVWLESGLKAAPVLAKLMDADRLRRLLPFVAYQWKDGPWQQAYARLGWDPREEPEDALQLQVIVFKDTTFPAKGRESPEVSEDIYFSRPPTRRWSLYMLELIEDGFIDSLVQSLVQGAAANQDRPQCDRKTGFLGQVLHEAILDRLEVMATELRQKRKKTGVREAPRKKARATLQSKPSSRAEWGCNAAGAPSMLTVHKNSVLSSVTLEQAAVRQKELDFYTNNYWIWGGTTVIMAGFALAELTREIPQGTHPALECAYLGFTAICLSLDLCIVTWTVLVCTWGPGNALRGPDGMKSFHDTIALLKEEQMPIYYAFVVSIVAYFGSSCCLLWVYPSDFVPNAVGTCVLILSFAVIVYMQYTLEHQVGVLGNSHDDDGRIKTFTALDDVADLDMCSTYRKAWWFSFSDLPMLAALQPRAASAPVGHCPYVPAWAHLADGWTRVKAGSSEDGETAASVDHQWKNEKFGEENENQEVHECELSLPGSTPCVSCSVHRRKYCFVAPVEGAVLTEDGFEGPSEQEPIDGIEGAEGRKVHVKELAPPELGGPLFEQCRARKKKPTVGKEDHSIHNASVSLLWSSLGKQAAACSLEQATLVNFASNGDAVLSCCDAARTTCSGCAEFSGSSCISCAGGFRKGPGGCIACRDIPGFVDPSGHTCADYVAQGICQDGSKNPSDFNANIAAHVAMADYKYNGLSPVDACCACGGGLQTSTPFTYSANLRSFVLGATMKDQPHPRTASSYRVAGVLEGSGCDLHSIGLQLNAETGEISGTPMAEEPVEVECVIQAVQDESKGLIENSSVKISLQHFAYAGKLLPFPAESPYLPRTSSSTYSNWRVACTPHAPWLTIDQQTGALSSSNIGAPDAAFCTVTAYNGTADLTLPLPVVVPRQWTAMDLRQVITEDKKVSVGSVLDLVAGRAVPPVAVASADGSDHLTPPVVFYAACDADGEHVSFDTTTGDVLVRGHVAFRLEMLSGEFTGIVWAGLQLSDICECCRAVSDALCPTVVKAPEAFLTSESWGDAVLLLAAKFNSSSLFRAFPVQANKSLFHVRRA</sequence>
<dbReference type="EMBL" id="CAJNJA010021265">
    <property type="protein sequence ID" value="CAE7472763.1"/>
    <property type="molecule type" value="Genomic_DNA"/>
</dbReference>
<dbReference type="PANTHER" id="PTHR13230:SF5">
    <property type="entry name" value="GENERAL TRANSCRIPTION FACTOR 3C POLYPEPTIDE 5"/>
    <property type="match status" value="1"/>
</dbReference>
<reference evidence="4" key="1">
    <citation type="submission" date="2021-02" db="EMBL/GenBank/DDBJ databases">
        <authorList>
            <person name="Dougan E. K."/>
            <person name="Rhodes N."/>
            <person name="Thang M."/>
            <person name="Chan C."/>
        </authorList>
    </citation>
    <scope>NUCLEOTIDE SEQUENCE</scope>
</reference>
<evidence type="ECO:0000313" key="4">
    <source>
        <dbReference type="EMBL" id="CAE7472763.1"/>
    </source>
</evidence>
<evidence type="ECO:0000256" key="1">
    <source>
        <dbReference type="SAM" id="MobiDB-lite"/>
    </source>
</evidence>
<comment type="caution">
    <text evidence="4">The sequence shown here is derived from an EMBL/GenBank/DDBJ whole genome shotgun (WGS) entry which is preliminary data.</text>
</comment>
<dbReference type="SMART" id="SM00225">
    <property type="entry name" value="BTB"/>
    <property type="match status" value="1"/>
</dbReference>
<evidence type="ECO:0000259" key="3">
    <source>
        <dbReference type="PROSITE" id="PS50097"/>
    </source>
</evidence>
<evidence type="ECO:0000256" key="2">
    <source>
        <dbReference type="SAM" id="Phobius"/>
    </source>
</evidence>
<name>A0A812S957_9DINO</name>
<dbReference type="OrthoDB" id="413006at2759"/>
<feature type="domain" description="BTB" evidence="3">
    <location>
        <begin position="31"/>
        <end position="106"/>
    </location>
</feature>
<dbReference type="PANTHER" id="PTHR13230">
    <property type="entry name" value="GENERAL TRANSCRIPTION FACTOR IIIC, POLYPEPTIDE 5"/>
    <property type="match status" value="1"/>
</dbReference>
<keyword evidence="2" id="KW-1133">Transmembrane helix</keyword>
<gene>
    <name evidence="4" type="primary">GTF3C5</name>
    <name evidence="4" type="ORF">SNEC2469_LOCUS13342</name>
</gene>
<evidence type="ECO:0000313" key="5">
    <source>
        <dbReference type="Proteomes" id="UP000601435"/>
    </source>
</evidence>
<feature type="transmembrane region" description="Helical" evidence="2">
    <location>
        <begin position="617"/>
        <end position="639"/>
    </location>
</feature>
<keyword evidence="2" id="KW-0472">Membrane</keyword>
<dbReference type="GO" id="GO:0001003">
    <property type="term" value="F:RNA polymerase III type 2 promoter sequence-specific DNA binding"/>
    <property type="evidence" value="ECO:0007669"/>
    <property type="project" value="TreeGrafter"/>
</dbReference>
<dbReference type="GO" id="GO:0006384">
    <property type="term" value="P:transcription initiation at RNA polymerase III promoter"/>
    <property type="evidence" value="ECO:0007669"/>
    <property type="project" value="InterPro"/>
</dbReference>
<keyword evidence="2" id="KW-0812">Transmembrane</keyword>
<dbReference type="InterPro" id="IPR019136">
    <property type="entry name" value="TF_IIIC_su-5_HTH"/>
</dbReference>
<feature type="transmembrane region" description="Helical" evidence="2">
    <location>
        <begin position="585"/>
        <end position="605"/>
    </location>
</feature>
<dbReference type="Pfam" id="PF09734">
    <property type="entry name" value="Tau95"/>
    <property type="match status" value="1"/>
</dbReference>
<dbReference type="CDD" id="cd18186">
    <property type="entry name" value="BTB_POZ_ZBTB_KLHL-like"/>
    <property type="match status" value="2"/>
</dbReference>
<dbReference type="Gene3D" id="3.30.710.10">
    <property type="entry name" value="Potassium Channel Kv1.1, Chain A"/>
    <property type="match status" value="2"/>
</dbReference>
<dbReference type="GO" id="GO:0000127">
    <property type="term" value="C:transcription factor TFIIIC complex"/>
    <property type="evidence" value="ECO:0007669"/>
    <property type="project" value="InterPro"/>
</dbReference>
<dbReference type="InterPro" id="IPR011333">
    <property type="entry name" value="SKP1/BTB/POZ_sf"/>
</dbReference>
<accession>A0A812S957</accession>
<dbReference type="PROSITE" id="PS50097">
    <property type="entry name" value="BTB"/>
    <property type="match status" value="2"/>
</dbReference>
<feature type="compositionally biased region" description="Polar residues" evidence="1">
    <location>
        <begin position="250"/>
        <end position="260"/>
    </location>
</feature>
<dbReference type="InterPro" id="IPR040454">
    <property type="entry name" value="TF_IIIC_Tfc1/Sfc1"/>
</dbReference>
<keyword evidence="5" id="KW-1185">Reference proteome</keyword>
<feature type="transmembrane region" description="Helical" evidence="2">
    <location>
        <begin position="672"/>
        <end position="694"/>
    </location>
</feature>
<feature type="transmembrane region" description="Helical" evidence="2">
    <location>
        <begin position="701"/>
        <end position="720"/>
    </location>
</feature>
<dbReference type="SUPFAM" id="SSF54695">
    <property type="entry name" value="POZ domain"/>
    <property type="match status" value="2"/>
</dbReference>
<dbReference type="InterPro" id="IPR000210">
    <property type="entry name" value="BTB/POZ_dom"/>
</dbReference>
<dbReference type="Pfam" id="PF00651">
    <property type="entry name" value="BTB"/>
    <property type="match status" value="2"/>
</dbReference>
<organism evidence="4 5">
    <name type="scientific">Symbiodinium necroappetens</name>
    <dbReference type="NCBI Taxonomy" id="1628268"/>
    <lineage>
        <taxon>Eukaryota</taxon>
        <taxon>Sar</taxon>
        <taxon>Alveolata</taxon>
        <taxon>Dinophyceae</taxon>
        <taxon>Suessiales</taxon>
        <taxon>Symbiodiniaceae</taxon>
        <taxon>Symbiodinium</taxon>
    </lineage>
</organism>
<dbReference type="Proteomes" id="UP000601435">
    <property type="component" value="Unassembled WGS sequence"/>
</dbReference>
<dbReference type="GO" id="GO:0001002">
    <property type="term" value="F:RNA polymerase III type 1 promoter sequence-specific DNA binding"/>
    <property type="evidence" value="ECO:0007669"/>
    <property type="project" value="TreeGrafter"/>
</dbReference>
<feature type="domain" description="BTB" evidence="3">
    <location>
        <begin position="145"/>
        <end position="214"/>
    </location>
</feature>
<feature type="region of interest" description="Disordered" evidence="1">
    <location>
        <begin position="250"/>
        <end position="293"/>
    </location>
</feature>
<protein>
    <submittedName>
        <fullName evidence="4">GTF3C5 protein</fullName>
    </submittedName>
</protein>